<dbReference type="InterPro" id="IPR042268">
    <property type="entry name" value="BamC_C"/>
</dbReference>
<name>A0A495B2L9_VOGIN</name>
<feature type="chain" id="PRO_5019729171" evidence="1">
    <location>
        <begin position="23"/>
        <end position="380"/>
    </location>
</feature>
<evidence type="ECO:0000313" key="2">
    <source>
        <dbReference type="EMBL" id="RKQ54863.1"/>
    </source>
</evidence>
<evidence type="ECO:0000256" key="1">
    <source>
        <dbReference type="SAM" id="SignalP"/>
    </source>
</evidence>
<dbReference type="PROSITE" id="PS51257">
    <property type="entry name" value="PROKAR_LIPOPROTEIN"/>
    <property type="match status" value="1"/>
</dbReference>
<sequence>MMKKALLTGVVSSALISGCASSGPDSAIAYKSDAPAAKRSLEVPPDLSAPQQQDRYPLPVVNSNGNSTAPADVALNNKVAANVVVSADQKAKAQIERAGSQRWISVEGKSPAQVWPLLKAFWQDNGFVIQTEEPDVGLMETDWAENRAKLGRDPVRNLLENIGLGSVLSTPERDRFRIRVEQSATGTDVFFTHRGMYEIYINEAKDATRWQPRPADPELEAVFLSRFLVRLGVDEATVAQNARKLEASANPVASSKVRSEGGDIILADSFERSWRRVGLALERQGLAIVDRDRSMGVYFVSPVQDEALKATENSSGGILSSLAFWQDKEKAAEPLREQLRIELKPADAEQTRISIRNSQGTPLSAKQLQALQQKLLNELQ</sequence>
<reference evidence="2 3" key="1">
    <citation type="submission" date="2018-10" db="EMBL/GenBank/DDBJ databases">
        <title>Genomic Encyclopedia of Type Strains, Phase IV (KMG-IV): sequencing the most valuable type-strain genomes for metagenomic binning, comparative biology and taxonomic classification.</title>
        <authorList>
            <person name="Goeker M."/>
        </authorList>
    </citation>
    <scope>NUCLEOTIDE SEQUENCE [LARGE SCALE GENOMIC DNA]</scope>
    <source>
        <strain evidence="2 3">DSM 3303</strain>
    </source>
</reference>
<dbReference type="Proteomes" id="UP000279384">
    <property type="component" value="Unassembled WGS sequence"/>
</dbReference>
<dbReference type="Pfam" id="PF06804">
    <property type="entry name" value="Lipoprotein_18"/>
    <property type="match status" value="1"/>
</dbReference>
<dbReference type="RefSeq" id="WP_211329263.1">
    <property type="nucleotide sequence ID" value="NZ_RBID01000018.1"/>
</dbReference>
<proteinExistence type="predicted"/>
<protein>
    <submittedName>
        <fullName evidence="2">Beta-barrel assembly machine subunit BamC</fullName>
    </submittedName>
</protein>
<organism evidence="2 3">
    <name type="scientific">Vogesella indigofera</name>
    <name type="common">Pseudomonas indigofera</name>
    <dbReference type="NCBI Taxonomy" id="45465"/>
    <lineage>
        <taxon>Bacteria</taxon>
        <taxon>Pseudomonadati</taxon>
        <taxon>Pseudomonadota</taxon>
        <taxon>Betaproteobacteria</taxon>
        <taxon>Neisseriales</taxon>
        <taxon>Chromobacteriaceae</taxon>
        <taxon>Vogesella</taxon>
    </lineage>
</organism>
<dbReference type="AlphaFoldDB" id="A0A495B2L9"/>
<dbReference type="InterPro" id="IPR010653">
    <property type="entry name" value="NlpB/DapX"/>
</dbReference>
<dbReference type="EMBL" id="RBID01000018">
    <property type="protein sequence ID" value="RKQ54863.1"/>
    <property type="molecule type" value="Genomic_DNA"/>
</dbReference>
<keyword evidence="1" id="KW-0732">Signal</keyword>
<accession>A0A495B2L9</accession>
<evidence type="ECO:0000313" key="3">
    <source>
        <dbReference type="Proteomes" id="UP000279384"/>
    </source>
</evidence>
<feature type="signal peptide" evidence="1">
    <location>
        <begin position="1"/>
        <end position="22"/>
    </location>
</feature>
<gene>
    <name evidence="2" type="ORF">C8E02_3125</name>
</gene>
<comment type="caution">
    <text evidence="2">The sequence shown here is derived from an EMBL/GenBank/DDBJ whole genome shotgun (WGS) entry which is preliminary data.</text>
</comment>
<dbReference type="Gene3D" id="3.30.310.170">
    <property type="entry name" value="Outer membrane protein assembly factor BamC"/>
    <property type="match status" value="1"/>
</dbReference>